<proteinExistence type="predicted"/>
<gene>
    <name evidence="1" type="ORF">OXU80_03600</name>
</gene>
<accession>A0ACD4NR87</accession>
<protein>
    <submittedName>
        <fullName evidence="1">TIGR02594 family protein</fullName>
    </submittedName>
</protein>
<dbReference type="EMBL" id="CP113520">
    <property type="protein sequence ID" value="WAJ29332.1"/>
    <property type="molecule type" value="Genomic_DNA"/>
</dbReference>
<sequence>MAETNQRIDELVFRSRVEGSDATKAALDGLAQSHGKAATAADAHARTTETVGKKMLDVERALANEQKRLAGAPQAWRDYERSIATASRALEQGKLDAEAYGRMVSEIQARLQKSIAPTVGLTVDQSGIAKILDGQKQVSAEARRAAKDLLGQAEAQQAAATEAARAQALLVDQAKRLRSELDPATAAQERLNQELARYQALADAGVIETHELAAAQAMANKRFEDAVKPMQSANDNVRLTSGQVQGLGYQLNDIGTMLASGSSPFQVLATQAGQIIQVLSDGPGGMRGSLSAIKDSIVDVIGAIGPMRIAMTAAAVVGGAFWLMSGEDEAEKAEKAIRSYDDAIKSLKASFADAGTVAEDFFDRAATGSVTQSMAQAQASIVQLKASLTAAKEGMASLPEITGLDALRPGASGALGELFGSAFGTQLSQEKARFRELYDQLVSGKKTAREFSDEVAEIRIDPATSQEGRKIADALLSAADAAELAEARIGALETGLDAAAVKALRMGEAYRAAMSGLAGLVPDLRTDAERINVFFDDMTKNSTRAGDEMVAQFMRRQAMAPITAEAKKLLDEARAAGSAIGLGEEAKAIAEVNARYAELTAQYKGNAEALIALEQWRAQSIDNAGKQARFDAGADAQKKADEDAKATAKATQSRLDGIRQTVAGLEAERAALGMSESEAEGYRFQMEALAAAKAAAAEAGTVVSQKEIDAIALAAGEVSRLTGEIDAMREAKGKAERLKEFMGDLDFDVSIANLPELEQDIQRQLRDLGVTAESVDGKRIAGQMRYLDSVRQVKDELGSLREAGVDAFTEMADAILSGESAMDALINTFAGLGRDLISAQLKDMFGGLYGQPGAGAVGVPAGIGSLPGVPSSLGGAGQGDAAAALASLNTNLDKAGGSALAVARQFEGLNERADSGALDAFLRASGTWKGLSTSDTAWCASFANAAIMKAGGQGTGSNMASSFMNWGTGTTTPQIGDIVVLKPQARGSSGHVGFVAGFGDGTVQVFGGNQRNAVNTRSFGLDQVAGYRTGAGTAMSADMLAQAVSVGNIDAARKAASGAVPGLSAWGPEFNDVQTVSPNVNLGGGIGAGGGGMGMGMTALGAGLGIFSAGAQSASPIMGALGGALGGFQAGAAMGAGLGPVGAVVGGIVGLVGGMFGKSKQKKQEEEARKQREAQQAQMAAQLASQIEDLETYFGRSPDDNMASELRDVDQKIRELRASIKNDGIASEDQVDQIERDAVAYKEMLRSEFRDVFEHMSADLGAGLGLESEFAKARESIRAVGKGVRGWVEDSREAFRVPTELRDAILDDFKAAEAAANKDVNAATSRLNRVRRGSSDDYTIDDRKAAEKNLVEAEKSRAAALKTATAERDKALAEYEATVAEMQRRYDEAVATAMRAASDALLRAISGDVLEQTDIEKALDQSRGAAAAAGWELQQLGHSAEEAGRRIEEALGQRATRLREDFTKSLQDQINDLDGKGYIASIRDLLEERDDLLKDAGLVGADPALVSAYFAKAAQDIVDGSSLAVSAFDELIALFPELAGVVRRVSVDFEALKSRIEGYDDRRFAATVDTSTLAGAMADFNRRATRERYAEGLAGGEGMLALDAALAAEKVATIQRLLVQARQEEVSEIEATISRLDGLTREWSDLRRSLKLDDNLSNLNAEQRFLEAQRQFRETAAKAAAGDEEAQAELAGISREYLDESRSFWGSSAAYYAAFDEVQNTLANAETIAASQLTTAKSQLEMAKAQLNAMEGVKDSVTDLAKALALAVAEMKAAAVKAGVPALDLGTGTGTGTGTGGTGGTGSGAPSFTPTNDLEHFLGVQYQAILGRAPDAAGVAYYQALRDQGATADQLIAYIKNSPEAKGRGFMGGGYTGPGPRHEVAGRVHRGEVVFNQDDVARAGGVAAVEAMRLAPIPAPVMRLPKISMPGLPHLASSDAGASRAEIAGLRRDIARLGDRLGDIIMASDAETRATLERGNRIAGQTSDILQLDREAA</sequence>
<keyword evidence="2" id="KW-1185">Reference proteome</keyword>
<evidence type="ECO:0000313" key="1">
    <source>
        <dbReference type="EMBL" id="WAJ29332.1"/>
    </source>
</evidence>
<dbReference type="Proteomes" id="UP001163223">
    <property type="component" value="Chromosome"/>
</dbReference>
<evidence type="ECO:0000313" key="2">
    <source>
        <dbReference type="Proteomes" id="UP001163223"/>
    </source>
</evidence>
<name>A0ACD4NR87_9HYPH</name>
<organism evidence="1 2">
    <name type="scientific">Antarcticirhabdus aurantiaca</name>
    <dbReference type="NCBI Taxonomy" id="2606717"/>
    <lineage>
        <taxon>Bacteria</taxon>
        <taxon>Pseudomonadati</taxon>
        <taxon>Pseudomonadota</taxon>
        <taxon>Alphaproteobacteria</taxon>
        <taxon>Hyphomicrobiales</taxon>
        <taxon>Aurantimonadaceae</taxon>
        <taxon>Antarcticirhabdus</taxon>
    </lineage>
</organism>
<reference evidence="1" key="1">
    <citation type="submission" date="2022-11" db="EMBL/GenBank/DDBJ databases">
        <title>beta-Carotene-producing bacterium, Jeongeuplla avenae sp. nov., alleviates the salt stress of Arabidopsis seedlings.</title>
        <authorList>
            <person name="Jiang L."/>
            <person name="Lee J."/>
        </authorList>
    </citation>
    <scope>NUCLEOTIDE SEQUENCE</scope>
    <source>
        <strain evidence="1">DY_R2A_6</strain>
    </source>
</reference>